<dbReference type="CDD" id="cd06170">
    <property type="entry name" value="LuxR_C_like"/>
    <property type="match status" value="1"/>
</dbReference>
<protein>
    <submittedName>
        <fullName evidence="6">Response regulator transcription factor</fullName>
    </submittedName>
</protein>
<dbReference type="InterPro" id="IPR011006">
    <property type="entry name" value="CheY-like_superfamily"/>
</dbReference>
<dbReference type="Pfam" id="PF00196">
    <property type="entry name" value="GerE"/>
    <property type="match status" value="1"/>
</dbReference>
<evidence type="ECO:0000259" key="5">
    <source>
        <dbReference type="PROSITE" id="PS50110"/>
    </source>
</evidence>
<evidence type="ECO:0000256" key="3">
    <source>
        <dbReference type="PROSITE-ProRule" id="PRU00169"/>
    </source>
</evidence>
<dbReference type="Proteomes" id="UP000712527">
    <property type="component" value="Unassembled WGS sequence"/>
</dbReference>
<dbReference type="InterPro" id="IPR001789">
    <property type="entry name" value="Sig_transdc_resp-reg_receiver"/>
</dbReference>
<comment type="caution">
    <text evidence="6">The sequence shown here is derived from an EMBL/GenBank/DDBJ whole genome shotgun (WGS) entry which is preliminary data.</text>
</comment>
<dbReference type="InterPro" id="IPR058245">
    <property type="entry name" value="NreC/VraR/RcsB-like_REC"/>
</dbReference>
<feature type="domain" description="Response regulatory" evidence="5">
    <location>
        <begin position="2"/>
        <end position="118"/>
    </location>
</feature>
<gene>
    <name evidence="6" type="ORF">H9X80_05395</name>
</gene>
<dbReference type="SUPFAM" id="SSF52172">
    <property type="entry name" value="CheY-like"/>
    <property type="match status" value="1"/>
</dbReference>
<dbReference type="CDD" id="cd17535">
    <property type="entry name" value="REC_NarL-like"/>
    <property type="match status" value="1"/>
</dbReference>
<dbReference type="Gene3D" id="3.40.50.2300">
    <property type="match status" value="1"/>
</dbReference>
<reference evidence="6 7" key="1">
    <citation type="journal article" date="2021" name="Sci. Rep.">
        <title>The distribution of antibiotic resistance genes in chicken gut microbiota commensals.</title>
        <authorList>
            <person name="Juricova H."/>
            <person name="Matiasovicova J."/>
            <person name="Kubasova T."/>
            <person name="Cejkova D."/>
            <person name="Rychlik I."/>
        </authorList>
    </citation>
    <scope>NUCLEOTIDE SEQUENCE [LARGE SCALE GENOMIC DNA]</scope>
    <source>
        <strain evidence="6 7">An794</strain>
    </source>
</reference>
<dbReference type="InterPro" id="IPR039420">
    <property type="entry name" value="WalR-like"/>
</dbReference>
<dbReference type="PROSITE" id="PS50110">
    <property type="entry name" value="RESPONSE_REGULATORY"/>
    <property type="match status" value="1"/>
</dbReference>
<accession>A0ABS2F1W4</accession>
<keyword evidence="2" id="KW-0238">DNA-binding</keyword>
<keyword evidence="7" id="KW-1185">Reference proteome</keyword>
<dbReference type="SMART" id="SM00421">
    <property type="entry name" value="HTH_LUXR"/>
    <property type="match status" value="1"/>
</dbReference>
<dbReference type="PROSITE" id="PS50043">
    <property type="entry name" value="HTH_LUXR_2"/>
    <property type="match status" value="1"/>
</dbReference>
<evidence type="ECO:0000256" key="1">
    <source>
        <dbReference type="ARBA" id="ARBA00022553"/>
    </source>
</evidence>
<evidence type="ECO:0000313" key="7">
    <source>
        <dbReference type="Proteomes" id="UP000712527"/>
    </source>
</evidence>
<proteinExistence type="predicted"/>
<keyword evidence="1 3" id="KW-0597">Phosphoprotein</keyword>
<feature type="domain" description="HTH luxR-type" evidence="4">
    <location>
        <begin position="153"/>
        <end position="218"/>
    </location>
</feature>
<dbReference type="RefSeq" id="WP_204793313.1">
    <property type="nucleotide sequence ID" value="NZ_JACSNQ010000008.1"/>
</dbReference>
<dbReference type="PANTHER" id="PTHR43214">
    <property type="entry name" value="TWO-COMPONENT RESPONSE REGULATOR"/>
    <property type="match status" value="1"/>
</dbReference>
<evidence type="ECO:0000256" key="2">
    <source>
        <dbReference type="ARBA" id="ARBA00023125"/>
    </source>
</evidence>
<sequence length="219" mass="23375">MRVIVADDDAIITSSLEIVLNAQPDIEVVGLAEDGEDVVRLATELAPDVVLLDIQMPGTDGLSAAERVLALPSPPRVVFLTTFSDDEYIVRALALGAAGYLIKQDVGGVAPALRAVMAGRSVLEGEVLERAVGIGRGAQEAPGGAPASAEVDLAAMFPQLTDREREVVRLVAEGFDNREVARAAYMGEGTVRNHISQILAKLHLRNRTQIAVAYWRALR</sequence>
<dbReference type="SMART" id="SM00448">
    <property type="entry name" value="REC"/>
    <property type="match status" value="1"/>
</dbReference>
<dbReference type="PANTHER" id="PTHR43214:SF37">
    <property type="entry name" value="TRANSCRIPTIONAL REGULATORY PROTEIN YDFI"/>
    <property type="match status" value="1"/>
</dbReference>
<organism evidence="6 7">
    <name type="scientific">Olsenella profusa</name>
    <dbReference type="NCBI Taxonomy" id="138595"/>
    <lineage>
        <taxon>Bacteria</taxon>
        <taxon>Bacillati</taxon>
        <taxon>Actinomycetota</taxon>
        <taxon>Coriobacteriia</taxon>
        <taxon>Coriobacteriales</taxon>
        <taxon>Atopobiaceae</taxon>
        <taxon>Olsenella</taxon>
    </lineage>
</organism>
<dbReference type="Pfam" id="PF00072">
    <property type="entry name" value="Response_reg"/>
    <property type="match status" value="1"/>
</dbReference>
<name>A0ABS2F1W4_9ACTN</name>
<evidence type="ECO:0000259" key="4">
    <source>
        <dbReference type="PROSITE" id="PS50043"/>
    </source>
</evidence>
<dbReference type="InterPro" id="IPR016032">
    <property type="entry name" value="Sig_transdc_resp-reg_C-effctor"/>
</dbReference>
<dbReference type="InterPro" id="IPR000792">
    <property type="entry name" value="Tscrpt_reg_LuxR_C"/>
</dbReference>
<dbReference type="EMBL" id="JACSNQ010000008">
    <property type="protein sequence ID" value="MBM6774971.1"/>
    <property type="molecule type" value="Genomic_DNA"/>
</dbReference>
<feature type="modified residue" description="4-aspartylphosphate" evidence="3">
    <location>
        <position position="53"/>
    </location>
</feature>
<dbReference type="SUPFAM" id="SSF46894">
    <property type="entry name" value="C-terminal effector domain of the bipartite response regulators"/>
    <property type="match status" value="1"/>
</dbReference>
<evidence type="ECO:0000313" key="6">
    <source>
        <dbReference type="EMBL" id="MBM6774971.1"/>
    </source>
</evidence>
<dbReference type="PRINTS" id="PR00038">
    <property type="entry name" value="HTHLUXR"/>
</dbReference>